<dbReference type="GO" id="GO:0000160">
    <property type="term" value="P:phosphorelay signal transduction system"/>
    <property type="evidence" value="ECO:0007669"/>
    <property type="project" value="InterPro"/>
</dbReference>
<dbReference type="AlphaFoldDB" id="A0A518ALK6"/>
<dbReference type="Gene3D" id="3.40.50.2300">
    <property type="match status" value="1"/>
</dbReference>
<evidence type="ECO:0000256" key="1">
    <source>
        <dbReference type="ARBA" id="ARBA00022553"/>
    </source>
</evidence>
<dbReference type="Pfam" id="PF00072">
    <property type="entry name" value="Response_reg"/>
    <property type="match status" value="1"/>
</dbReference>
<gene>
    <name evidence="4" type="primary">cheY_3</name>
    <name evidence="4" type="ORF">Pan181_18050</name>
</gene>
<evidence type="ECO:0000313" key="4">
    <source>
        <dbReference type="EMBL" id="QDU55613.1"/>
    </source>
</evidence>
<evidence type="ECO:0000313" key="5">
    <source>
        <dbReference type="Proteomes" id="UP000315750"/>
    </source>
</evidence>
<dbReference type="RefSeq" id="WP_145246454.1">
    <property type="nucleotide sequence ID" value="NZ_CP036278.1"/>
</dbReference>
<dbReference type="PANTHER" id="PTHR44591">
    <property type="entry name" value="STRESS RESPONSE REGULATOR PROTEIN 1"/>
    <property type="match status" value="1"/>
</dbReference>
<dbReference type="InterPro" id="IPR011006">
    <property type="entry name" value="CheY-like_superfamily"/>
</dbReference>
<keyword evidence="1 2" id="KW-0597">Phosphoprotein</keyword>
<evidence type="ECO:0000259" key="3">
    <source>
        <dbReference type="PROSITE" id="PS50110"/>
    </source>
</evidence>
<feature type="domain" description="Response regulatory" evidence="3">
    <location>
        <begin position="4"/>
        <end position="120"/>
    </location>
</feature>
<dbReference type="SMART" id="SM00448">
    <property type="entry name" value="REC"/>
    <property type="match status" value="1"/>
</dbReference>
<organism evidence="4 5">
    <name type="scientific">Aeoliella mucimassa</name>
    <dbReference type="NCBI Taxonomy" id="2527972"/>
    <lineage>
        <taxon>Bacteria</taxon>
        <taxon>Pseudomonadati</taxon>
        <taxon>Planctomycetota</taxon>
        <taxon>Planctomycetia</taxon>
        <taxon>Pirellulales</taxon>
        <taxon>Lacipirellulaceae</taxon>
        <taxon>Aeoliella</taxon>
    </lineage>
</organism>
<dbReference type="EMBL" id="CP036278">
    <property type="protein sequence ID" value="QDU55613.1"/>
    <property type="molecule type" value="Genomic_DNA"/>
</dbReference>
<dbReference type="OrthoDB" id="9813953at2"/>
<accession>A0A518ALK6</accession>
<dbReference type="PANTHER" id="PTHR44591:SF25">
    <property type="entry name" value="CHEMOTAXIS TWO-COMPONENT RESPONSE REGULATOR"/>
    <property type="match status" value="1"/>
</dbReference>
<dbReference type="KEGG" id="amuc:Pan181_18050"/>
<proteinExistence type="predicted"/>
<evidence type="ECO:0000256" key="2">
    <source>
        <dbReference type="PROSITE-ProRule" id="PRU00169"/>
    </source>
</evidence>
<dbReference type="InterPro" id="IPR050595">
    <property type="entry name" value="Bact_response_regulator"/>
</dbReference>
<sequence length="121" mass="13228">MSKTALVVDDSRSLRTMVSDTLEEAGYNVLQCANGQEALDTVAEKSVDFVITDVNMPLMDGLTLVKRLRSLPGMQYIPILILTTESTSNMKNRGRLAGATGWMVKPFNPAQLINVVTRIVA</sequence>
<dbReference type="InterPro" id="IPR001789">
    <property type="entry name" value="Sig_transdc_resp-reg_receiver"/>
</dbReference>
<protein>
    <submittedName>
        <fullName evidence="4">Chemotaxis protein CheY</fullName>
    </submittedName>
</protein>
<reference evidence="4 5" key="1">
    <citation type="submission" date="2019-02" db="EMBL/GenBank/DDBJ databases">
        <title>Deep-cultivation of Planctomycetes and their phenomic and genomic characterization uncovers novel biology.</title>
        <authorList>
            <person name="Wiegand S."/>
            <person name="Jogler M."/>
            <person name="Boedeker C."/>
            <person name="Pinto D."/>
            <person name="Vollmers J."/>
            <person name="Rivas-Marin E."/>
            <person name="Kohn T."/>
            <person name="Peeters S.H."/>
            <person name="Heuer A."/>
            <person name="Rast P."/>
            <person name="Oberbeckmann S."/>
            <person name="Bunk B."/>
            <person name="Jeske O."/>
            <person name="Meyerdierks A."/>
            <person name="Storesund J.E."/>
            <person name="Kallscheuer N."/>
            <person name="Luecker S."/>
            <person name="Lage O.M."/>
            <person name="Pohl T."/>
            <person name="Merkel B.J."/>
            <person name="Hornburger P."/>
            <person name="Mueller R.-W."/>
            <person name="Bruemmer F."/>
            <person name="Labrenz M."/>
            <person name="Spormann A.M."/>
            <person name="Op den Camp H."/>
            <person name="Overmann J."/>
            <person name="Amann R."/>
            <person name="Jetten M.S.M."/>
            <person name="Mascher T."/>
            <person name="Medema M.H."/>
            <person name="Devos D.P."/>
            <person name="Kaster A.-K."/>
            <person name="Ovreas L."/>
            <person name="Rohde M."/>
            <person name="Galperin M.Y."/>
            <person name="Jogler C."/>
        </authorList>
    </citation>
    <scope>NUCLEOTIDE SEQUENCE [LARGE SCALE GENOMIC DNA]</scope>
    <source>
        <strain evidence="4 5">Pan181</strain>
    </source>
</reference>
<feature type="modified residue" description="4-aspartylphosphate" evidence="2">
    <location>
        <position position="53"/>
    </location>
</feature>
<dbReference type="SUPFAM" id="SSF52172">
    <property type="entry name" value="CheY-like"/>
    <property type="match status" value="1"/>
</dbReference>
<dbReference type="Proteomes" id="UP000315750">
    <property type="component" value="Chromosome"/>
</dbReference>
<keyword evidence="5" id="KW-1185">Reference proteome</keyword>
<dbReference type="PROSITE" id="PS50110">
    <property type="entry name" value="RESPONSE_REGULATORY"/>
    <property type="match status" value="1"/>
</dbReference>
<name>A0A518ALK6_9BACT</name>